<evidence type="ECO:0000313" key="3">
    <source>
        <dbReference type="Proteomes" id="UP000315003"/>
    </source>
</evidence>
<gene>
    <name evidence="2" type="ORF">SV7mr_04910</name>
</gene>
<dbReference type="OrthoDB" id="255923at2"/>
<name>A0A517SPF6_9BACT</name>
<reference evidence="2 3" key="1">
    <citation type="submission" date="2019-02" db="EMBL/GenBank/DDBJ databases">
        <title>Deep-cultivation of Planctomycetes and their phenomic and genomic characterization uncovers novel biology.</title>
        <authorList>
            <person name="Wiegand S."/>
            <person name="Jogler M."/>
            <person name="Boedeker C."/>
            <person name="Pinto D."/>
            <person name="Vollmers J."/>
            <person name="Rivas-Marin E."/>
            <person name="Kohn T."/>
            <person name="Peeters S.H."/>
            <person name="Heuer A."/>
            <person name="Rast P."/>
            <person name="Oberbeckmann S."/>
            <person name="Bunk B."/>
            <person name="Jeske O."/>
            <person name="Meyerdierks A."/>
            <person name="Storesund J.E."/>
            <person name="Kallscheuer N."/>
            <person name="Luecker S."/>
            <person name="Lage O.M."/>
            <person name="Pohl T."/>
            <person name="Merkel B.J."/>
            <person name="Hornburger P."/>
            <person name="Mueller R.-W."/>
            <person name="Bruemmer F."/>
            <person name="Labrenz M."/>
            <person name="Spormann A.M."/>
            <person name="Op den Camp H."/>
            <person name="Overmann J."/>
            <person name="Amann R."/>
            <person name="Jetten M.S.M."/>
            <person name="Mascher T."/>
            <person name="Medema M.H."/>
            <person name="Devos D.P."/>
            <person name="Kaster A.-K."/>
            <person name="Ovreas L."/>
            <person name="Rohde M."/>
            <person name="Galperin M.Y."/>
            <person name="Jogler C."/>
        </authorList>
    </citation>
    <scope>NUCLEOTIDE SEQUENCE [LARGE SCALE GENOMIC DNA]</scope>
    <source>
        <strain evidence="2 3">SV_7m_r</strain>
    </source>
</reference>
<keyword evidence="1" id="KW-1133">Transmembrane helix</keyword>
<evidence type="ECO:0000313" key="2">
    <source>
        <dbReference type="EMBL" id="QDT58002.1"/>
    </source>
</evidence>
<feature type="transmembrane region" description="Helical" evidence="1">
    <location>
        <begin position="12"/>
        <end position="35"/>
    </location>
</feature>
<proteinExistence type="predicted"/>
<protein>
    <recommendedName>
        <fullName evidence="4">Type II secretion system protein K</fullName>
    </recommendedName>
</protein>
<dbReference type="AlphaFoldDB" id="A0A517SPF6"/>
<dbReference type="RefSeq" id="WP_145268849.1">
    <property type="nucleotide sequence ID" value="NZ_CP036272.1"/>
</dbReference>
<sequence length="332" mass="36294">MNRSQNDQQGYVLMVVIALLALVVTALASLSSISLRQALAASDAQTRLQIRLGALSLEQAVLPRVGHYYDDLQKQWEKQGSEGADSVTLGAPVRSVVVFGGVTYDLLFADEDAKLNLNRLYHVGQVQRVNESLQSVLPPPALSAVRVIPALPSATWKAFEARDDDARPGRDAGEESLDDLDKQITASMVVPNAMASWGQVFDLPTLAQRFDSGAALPNVTQQISLWSGGAVNLRRAPDAVILAAARCVLSQSDADQLLDRYHENPTIGVEILVNGQTESKTERERLLKLLGQSSSSFSLWVDAKAEGQPRQRWFAVMLQDEEGTSQIERWAF</sequence>
<organism evidence="2 3">
    <name type="scientific">Stieleria bergensis</name>
    <dbReference type="NCBI Taxonomy" id="2528025"/>
    <lineage>
        <taxon>Bacteria</taxon>
        <taxon>Pseudomonadati</taxon>
        <taxon>Planctomycetota</taxon>
        <taxon>Planctomycetia</taxon>
        <taxon>Pirellulales</taxon>
        <taxon>Pirellulaceae</taxon>
        <taxon>Stieleria</taxon>
    </lineage>
</organism>
<keyword evidence="3" id="KW-1185">Reference proteome</keyword>
<evidence type="ECO:0000256" key="1">
    <source>
        <dbReference type="SAM" id="Phobius"/>
    </source>
</evidence>
<dbReference type="Proteomes" id="UP000315003">
    <property type="component" value="Chromosome"/>
</dbReference>
<keyword evidence="1" id="KW-0472">Membrane</keyword>
<dbReference type="EMBL" id="CP036272">
    <property type="protein sequence ID" value="QDT58002.1"/>
    <property type="molecule type" value="Genomic_DNA"/>
</dbReference>
<keyword evidence="1" id="KW-0812">Transmembrane</keyword>
<accession>A0A517SPF6</accession>
<evidence type="ECO:0008006" key="4">
    <source>
        <dbReference type="Google" id="ProtNLM"/>
    </source>
</evidence>